<organism evidence="3 4">
    <name type="scientific">Enhygromyxa salina</name>
    <dbReference type="NCBI Taxonomy" id="215803"/>
    <lineage>
        <taxon>Bacteria</taxon>
        <taxon>Pseudomonadati</taxon>
        <taxon>Myxococcota</taxon>
        <taxon>Polyangia</taxon>
        <taxon>Nannocystales</taxon>
        <taxon>Nannocystaceae</taxon>
        <taxon>Enhygromyxa</taxon>
    </lineage>
</organism>
<evidence type="ECO:0000256" key="1">
    <source>
        <dbReference type="SAM" id="MobiDB-lite"/>
    </source>
</evidence>
<dbReference type="OrthoDB" id="5510523at2"/>
<protein>
    <recommendedName>
        <fullName evidence="5">Outer membrane protein beta-barrel domain-containing protein</fullName>
    </recommendedName>
</protein>
<feature type="region of interest" description="Disordered" evidence="1">
    <location>
        <begin position="29"/>
        <end position="70"/>
    </location>
</feature>
<dbReference type="RefSeq" id="WP_146157767.1">
    <property type="nucleotide sequence ID" value="NZ_PVNL01000060.1"/>
</dbReference>
<feature type="signal peptide" evidence="2">
    <location>
        <begin position="1"/>
        <end position="31"/>
    </location>
</feature>
<evidence type="ECO:0000313" key="4">
    <source>
        <dbReference type="Proteomes" id="UP000238823"/>
    </source>
</evidence>
<evidence type="ECO:0000256" key="2">
    <source>
        <dbReference type="SAM" id="SignalP"/>
    </source>
</evidence>
<proteinExistence type="predicted"/>
<reference evidence="3 4" key="1">
    <citation type="submission" date="2018-03" db="EMBL/GenBank/DDBJ databases">
        <title>Draft Genome Sequences of the Obligatory Marine Myxobacteria Enhygromyxa salina SWB007.</title>
        <authorList>
            <person name="Poehlein A."/>
            <person name="Moghaddam J.A."/>
            <person name="Harms H."/>
            <person name="Alanjari M."/>
            <person name="Koenig G.M."/>
            <person name="Daniel R."/>
            <person name="Schaeberle T.F."/>
        </authorList>
    </citation>
    <scope>NUCLEOTIDE SEQUENCE [LARGE SCALE GENOMIC DNA]</scope>
    <source>
        <strain evidence="3 4">SWB007</strain>
    </source>
</reference>
<feature type="compositionally biased region" description="Low complexity" evidence="1">
    <location>
        <begin position="29"/>
        <end position="42"/>
    </location>
</feature>
<accession>A0A2S9YPK5</accession>
<evidence type="ECO:0008006" key="5">
    <source>
        <dbReference type="Google" id="ProtNLM"/>
    </source>
</evidence>
<comment type="caution">
    <text evidence="3">The sequence shown here is derived from an EMBL/GenBank/DDBJ whole genome shotgun (WGS) entry which is preliminary data.</text>
</comment>
<keyword evidence="2" id="KW-0732">Signal</keyword>
<dbReference type="EMBL" id="PVNL01000060">
    <property type="protein sequence ID" value="PRQ07025.1"/>
    <property type="molecule type" value="Genomic_DNA"/>
</dbReference>
<name>A0A2S9YPK5_9BACT</name>
<evidence type="ECO:0000313" key="3">
    <source>
        <dbReference type="EMBL" id="PRQ07025.1"/>
    </source>
</evidence>
<gene>
    <name evidence="3" type="ORF">ENSA7_32490</name>
</gene>
<dbReference type="Proteomes" id="UP000238823">
    <property type="component" value="Unassembled WGS sequence"/>
</dbReference>
<dbReference type="AlphaFoldDB" id="A0A2S9YPK5"/>
<feature type="chain" id="PRO_5015556615" description="Outer membrane protein beta-barrel domain-containing protein" evidence="2">
    <location>
        <begin position="32"/>
        <end position="310"/>
    </location>
</feature>
<sequence length="310" mass="33810">MTRGSSRIVAGFGCTLAALTIALLDPQTASASEPSPASVAAPLEGPLAPLGHDIQQLEPDTGTDASLSSPGQLALEVPSLIAMTPAPASFIAPPVLAKRAKDRQFDTSHGEVDPRVRSLPRTHRFRFALHAQHIRLTQAADSETGENVRYHFAPMMLDLGYQAQFLKYVMVRLAVAVGGNVANSRNAQPLAVFPQGYLGFQSRIIGLAFGYGFDWTIPPVFHAITPGTQNEQPTITRNHVVMGELSATSRIDRVALTFSFAFGGVQSDLTHYAFYERKWRPYFGLQAGMFFDGTIRREKKARKRAEAEGR</sequence>